<accession>A0ABQ9BHD9</accession>
<dbReference type="PANTHER" id="PTHR43834">
    <property type="entry name" value="GTPASE DER"/>
    <property type="match status" value="1"/>
</dbReference>
<dbReference type="CDD" id="cd01895">
    <property type="entry name" value="EngA2"/>
    <property type="match status" value="1"/>
</dbReference>
<organism evidence="7 8">
    <name type="scientific">Salix suchowensis</name>
    <dbReference type="NCBI Taxonomy" id="1278906"/>
    <lineage>
        <taxon>Eukaryota</taxon>
        <taxon>Viridiplantae</taxon>
        <taxon>Streptophyta</taxon>
        <taxon>Embryophyta</taxon>
        <taxon>Tracheophyta</taxon>
        <taxon>Spermatophyta</taxon>
        <taxon>Magnoliopsida</taxon>
        <taxon>eudicotyledons</taxon>
        <taxon>Gunneridae</taxon>
        <taxon>Pentapetalae</taxon>
        <taxon>rosids</taxon>
        <taxon>fabids</taxon>
        <taxon>Malpighiales</taxon>
        <taxon>Salicaceae</taxon>
        <taxon>Saliceae</taxon>
        <taxon>Salix</taxon>
    </lineage>
</organism>
<dbReference type="InterPro" id="IPR005225">
    <property type="entry name" value="Small_GTP-bd"/>
</dbReference>
<dbReference type="InterPro" id="IPR016484">
    <property type="entry name" value="GTPase_Der"/>
</dbReference>
<feature type="domain" description="EngA-type G" evidence="6">
    <location>
        <begin position="233"/>
        <end position="413"/>
    </location>
</feature>
<evidence type="ECO:0000256" key="3">
    <source>
        <dbReference type="ARBA" id="ARBA00022517"/>
    </source>
</evidence>
<dbReference type="PIRSF" id="PIRSF006485">
    <property type="entry name" value="GTP-binding_EngA"/>
    <property type="match status" value="1"/>
</dbReference>
<comment type="caution">
    <text evidence="7">The sequence shown here is derived from an EMBL/GenBank/DDBJ whole genome shotgun (WGS) entry which is preliminary data.</text>
</comment>
<dbReference type="Gene3D" id="3.40.50.300">
    <property type="entry name" value="P-loop containing nucleotide triphosphate hydrolases"/>
    <property type="match status" value="2"/>
</dbReference>
<keyword evidence="3" id="KW-0690">Ribosome biogenesis</keyword>
<dbReference type="Pfam" id="PF01926">
    <property type="entry name" value="MMR_HSR1"/>
    <property type="match status" value="2"/>
</dbReference>
<dbReference type="SUPFAM" id="SSF52540">
    <property type="entry name" value="P-loop containing nucleoside triphosphate hydrolases"/>
    <property type="match status" value="1"/>
</dbReference>
<evidence type="ECO:0000313" key="7">
    <source>
        <dbReference type="EMBL" id="KAJ6385236.1"/>
    </source>
</evidence>
<evidence type="ECO:0000313" key="8">
    <source>
        <dbReference type="Proteomes" id="UP001141253"/>
    </source>
</evidence>
<dbReference type="PRINTS" id="PR00326">
    <property type="entry name" value="GTP1OBG"/>
</dbReference>
<protein>
    <recommendedName>
        <fullName evidence="2">GTPase Der</fullName>
    </recommendedName>
    <alternativeName>
        <fullName evidence="5">GTP-binding protein EngA</fullName>
    </alternativeName>
</protein>
<dbReference type="NCBIfam" id="TIGR00231">
    <property type="entry name" value="small_GTP"/>
    <property type="match status" value="1"/>
</dbReference>
<proteinExistence type="inferred from homology"/>
<name>A0ABQ9BHD9_9ROSI</name>
<dbReference type="PANTHER" id="PTHR43834:SF2">
    <property type="entry name" value="GTPASE DER"/>
    <property type="match status" value="1"/>
</dbReference>
<evidence type="ECO:0000256" key="4">
    <source>
        <dbReference type="ARBA" id="ARBA00022737"/>
    </source>
</evidence>
<dbReference type="PROSITE" id="PS51712">
    <property type="entry name" value="G_ENGA"/>
    <property type="match status" value="1"/>
</dbReference>
<evidence type="ECO:0000256" key="5">
    <source>
        <dbReference type="ARBA" id="ARBA00032345"/>
    </source>
</evidence>
<gene>
    <name evidence="7" type="ORF">OIU77_028426</name>
</gene>
<keyword evidence="4" id="KW-0677">Repeat</keyword>
<sequence length="431" mass="46803">MRKGKVGSRSGKKLLLEISLTIFFQKLQLLDGQMLVNQRYLTVFVGGNRAIVVDEPGVTRDRLYGRSFWGEHEFMVVDTGGVVTVSKSQANVMEDLAISTTIGMDGISLASREAAVARMPSMIEKQASAAVEESSVIIFLVDGQAGLTAADVEIADWLRRNYSNKCIILAVNKCESPRKGIMQASEFWSLGLSPLPISALSGTGTGELLDFVCSGLGKIECPENLNEEETYIPAIAIVGRPNVGKSSILNALVGEDRTIVSPISGTTRDAIDTEFVGPDGQKFVLIDTAGIRRRATVASSGSVTEALSVNRAFRGIRRSDVVALVIEAMACITEQDYKIAERIEKEGKGCLIVVNKWDTIPNKNQQTATYYEQDVREKLRTLQWAPIVYSTAIAGQGVEKIIVAASTVEKERSRRLGTSILNQVVQGSFGF</sequence>
<evidence type="ECO:0000256" key="1">
    <source>
        <dbReference type="ARBA" id="ARBA00008279"/>
    </source>
</evidence>
<dbReference type="Proteomes" id="UP001141253">
    <property type="component" value="Chromosome 9"/>
</dbReference>
<dbReference type="InterPro" id="IPR006073">
    <property type="entry name" value="GTP-bd"/>
</dbReference>
<comment type="similarity">
    <text evidence="1">Belongs to the TRAFAC class TrmE-Era-EngA-EngB-Septin-like GTPase superfamily. EngA (Der) GTPase family.</text>
</comment>
<reference evidence="7" key="2">
    <citation type="journal article" date="2023" name="Int. J. Mol. Sci.">
        <title>De Novo Assembly and Annotation of 11 Diverse Shrub Willow (Salix) Genomes Reveals Novel Gene Organization in Sex-Linked Regions.</title>
        <authorList>
            <person name="Hyden B."/>
            <person name="Feng K."/>
            <person name="Yates T.B."/>
            <person name="Jawdy S."/>
            <person name="Cereghino C."/>
            <person name="Smart L.B."/>
            <person name="Muchero W."/>
        </authorList>
    </citation>
    <scope>NUCLEOTIDE SEQUENCE</scope>
    <source>
        <tissue evidence="7">Shoot tip</tissue>
    </source>
</reference>
<dbReference type="InterPro" id="IPR027417">
    <property type="entry name" value="P-loop_NTPase"/>
</dbReference>
<evidence type="ECO:0000256" key="2">
    <source>
        <dbReference type="ARBA" id="ARBA00020953"/>
    </source>
</evidence>
<evidence type="ECO:0000259" key="6">
    <source>
        <dbReference type="PROSITE" id="PS51712"/>
    </source>
</evidence>
<reference evidence="7" key="1">
    <citation type="submission" date="2022-10" db="EMBL/GenBank/DDBJ databases">
        <authorList>
            <person name="Hyden B.L."/>
            <person name="Feng K."/>
            <person name="Yates T."/>
            <person name="Jawdy S."/>
            <person name="Smart L.B."/>
            <person name="Muchero W."/>
        </authorList>
    </citation>
    <scope>NUCLEOTIDE SEQUENCE</scope>
    <source>
        <tissue evidence="7">Shoot tip</tissue>
    </source>
</reference>
<dbReference type="EMBL" id="JAPFFI010000008">
    <property type="protein sequence ID" value="KAJ6385236.1"/>
    <property type="molecule type" value="Genomic_DNA"/>
</dbReference>
<keyword evidence="8" id="KW-1185">Reference proteome</keyword>
<dbReference type="InterPro" id="IPR031166">
    <property type="entry name" value="G_ENGA"/>
</dbReference>